<proteinExistence type="predicted"/>
<gene>
    <name evidence="2" type="ORF">BN890_26700</name>
</gene>
<name>W6P635_9BACE</name>
<sequence length="220" mass="24549">MFLVLVEFLLLADEVRHKADVALAVLLEGEAGIQLESLSAEIGRHPHQVGLAVVEHPVKVARLFKVVALHAPFLLQLLPVDLALVDGLVAPVALRLLWAFLILFVFLFHFFLFFRFVILFLFRLFLLFGGLLLLYFLFVAGGVHLVGRKHLLVALGVFQQVLDNFQQLVGLVRRDTVETEAAGFLALPEEVFEEVVQHVSVPVELQETLRVLRLCGGTLG</sequence>
<keyword evidence="1" id="KW-0812">Transmembrane</keyword>
<keyword evidence="1" id="KW-1133">Transmembrane helix</keyword>
<feature type="transmembrane region" description="Helical" evidence="1">
    <location>
        <begin position="96"/>
        <end position="118"/>
    </location>
</feature>
<evidence type="ECO:0000313" key="2">
    <source>
        <dbReference type="EMBL" id="CDM05084.1"/>
    </source>
</evidence>
<reference evidence="2 3" key="1">
    <citation type="submission" date="2013-12" db="EMBL/GenBank/DDBJ databases">
        <title>Improved hybrid genome assemblies of Bacteroides xylanisolvens SD CC 1b and Bacteroides xylanisolvens SD CC 2a using Illumina and 454 Sequencing.</title>
        <authorList>
            <person name="Ramaraj T."/>
            <person name="Sundararajan A."/>
            <person name="Mudge J."/>
            <person name="Schilkey F.D."/>
            <person name="Delvecchio V."/>
            <person name="Donlon M."/>
            <person name="Ziemer C."/>
        </authorList>
    </citation>
    <scope>NUCLEOTIDE SEQUENCE [LARGE SCALE GENOMIC DNA]</scope>
</reference>
<evidence type="ECO:0000313" key="3">
    <source>
        <dbReference type="Proteomes" id="UP000019380"/>
    </source>
</evidence>
<comment type="caution">
    <text evidence="2">The sequence shown here is derived from an EMBL/GenBank/DDBJ whole genome shotgun (WGS) entry which is preliminary data.</text>
</comment>
<protein>
    <submittedName>
        <fullName evidence="2">Uncharacterized protein</fullName>
    </submittedName>
</protein>
<dbReference type="EMBL" id="CBXG010000029">
    <property type="protein sequence ID" value="CDM05084.1"/>
    <property type="molecule type" value="Genomic_DNA"/>
</dbReference>
<keyword evidence="1" id="KW-0472">Membrane</keyword>
<dbReference type="Proteomes" id="UP000019380">
    <property type="component" value="Unassembled WGS sequence"/>
</dbReference>
<accession>W6P635</accession>
<feature type="transmembrane region" description="Helical" evidence="1">
    <location>
        <begin position="124"/>
        <end position="146"/>
    </location>
</feature>
<evidence type="ECO:0000256" key="1">
    <source>
        <dbReference type="SAM" id="Phobius"/>
    </source>
</evidence>
<organism evidence="2 3">
    <name type="scientific">Bacteroides xylanisolvens SD CC 1b</name>
    <dbReference type="NCBI Taxonomy" id="702447"/>
    <lineage>
        <taxon>Bacteria</taxon>
        <taxon>Pseudomonadati</taxon>
        <taxon>Bacteroidota</taxon>
        <taxon>Bacteroidia</taxon>
        <taxon>Bacteroidales</taxon>
        <taxon>Bacteroidaceae</taxon>
        <taxon>Bacteroides</taxon>
    </lineage>
</organism>
<dbReference type="AlphaFoldDB" id="W6P635"/>